<organism evidence="2 3">
    <name type="scientific">Soonwooa buanensis</name>
    <dbReference type="NCBI Taxonomy" id="619805"/>
    <lineage>
        <taxon>Bacteria</taxon>
        <taxon>Pseudomonadati</taxon>
        <taxon>Bacteroidota</taxon>
        <taxon>Flavobacteriia</taxon>
        <taxon>Flavobacteriales</taxon>
        <taxon>Weeksellaceae</taxon>
        <taxon>Chryseobacterium group</taxon>
        <taxon>Soonwooa</taxon>
    </lineage>
</organism>
<evidence type="ECO:0000313" key="2">
    <source>
        <dbReference type="EMBL" id="SKB83295.1"/>
    </source>
</evidence>
<proteinExistence type="predicted"/>
<feature type="domain" description="DUF6089" evidence="1">
    <location>
        <begin position="9"/>
        <end position="252"/>
    </location>
</feature>
<accession>A0A1T5EHM1</accession>
<dbReference type="SUPFAM" id="SSF56925">
    <property type="entry name" value="OMPA-like"/>
    <property type="match status" value="1"/>
</dbReference>
<dbReference type="Pfam" id="PF19573">
    <property type="entry name" value="DUF6089"/>
    <property type="match status" value="1"/>
</dbReference>
<dbReference type="EMBL" id="FUYZ01000003">
    <property type="protein sequence ID" value="SKB83295.1"/>
    <property type="molecule type" value="Genomic_DNA"/>
</dbReference>
<dbReference type="InterPro" id="IPR011250">
    <property type="entry name" value="OMP/PagP_B-barrel"/>
</dbReference>
<keyword evidence="3" id="KW-1185">Reference proteome</keyword>
<dbReference type="STRING" id="619805.SAMN05660477_01416"/>
<dbReference type="RefSeq" id="WP_079666663.1">
    <property type="nucleotide sequence ID" value="NZ_FUYZ01000003.1"/>
</dbReference>
<protein>
    <submittedName>
        <fullName evidence="2">Outer membrane protein beta-barrel domain-containing protein</fullName>
    </submittedName>
</protein>
<dbReference type="InterPro" id="IPR045743">
    <property type="entry name" value="DUF6089"/>
</dbReference>
<reference evidence="2 3" key="1">
    <citation type="submission" date="2017-02" db="EMBL/GenBank/DDBJ databases">
        <authorList>
            <person name="Peterson S.W."/>
        </authorList>
    </citation>
    <scope>NUCLEOTIDE SEQUENCE [LARGE SCALE GENOMIC DNA]</scope>
    <source>
        <strain evidence="2 3">DSM 22323</strain>
    </source>
</reference>
<name>A0A1T5EHM1_9FLAO</name>
<sequence length="253" mass="28684">MRLRFFYTFFLAVVALFSTNTIKAQRHEVGVQAGMSNLVGDIGRTGFILQKPILDKKLTLGVPLYIGAIYRLNVNPQQSIRLSAGYSNVQFSDLHAAENYRRMRKLYGNNSIYHADLTFEYYFFDINDEHKSKVSPYVFAGIGGMMFNVVKLTDLQEQNGVPQPTYESAKKISMDLPFGVGLKYKFNYNWALSAEATFRQTFSDAIDYSTIVSNVEGVPDTFRQIGNPNSNDWINSATIILSYSFGRPPCYCK</sequence>
<dbReference type="Gene3D" id="2.40.160.20">
    <property type="match status" value="1"/>
</dbReference>
<evidence type="ECO:0000259" key="1">
    <source>
        <dbReference type="Pfam" id="PF19573"/>
    </source>
</evidence>
<dbReference type="Proteomes" id="UP000191112">
    <property type="component" value="Unassembled WGS sequence"/>
</dbReference>
<evidence type="ECO:0000313" key="3">
    <source>
        <dbReference type="Proteomes" id="UP000191112"/>
    </source>
</evidence>
<gene>
    <name evidence="2" type="ORF">SAMN05660477_01416</name>
</gene>
<dbReference type="AlphaFoldDB" id="A0A1T5EHM1"/>
<dbReference type="OrthoDB" id="654178at2"/>